<feature type="signal peptide" evidence="13">
    <location>
        <begin position="1"/>
        <end position="20"/>
    </location>
</feature>
<dbReference type="FunFam" id="3.40.50.200:FF:000021">
    <property type="entry name" value="Proprotein convertase subtilisin/kexin type 5a"/>
    <property type="match status" value="1"/>
</dbReference>
<dbReference type="GO" id="GO:0005615">
    <property type="term" value="C:extracellular space"/>
    <property type="evidence" value="ECO:0007669"/>
    <property type="project" value="TreeGrafter"/>
</dbReference>
<dbReference type="Pfam" id="PF16470">
    <property type="entry name" value="S8_pro-domain"/>
    <property type="match status" value="1"/>
</dbReference>
<dbReference type="AlphaFoldDB" id="A0A9P0DUW0"/>
<evidence type="ECO:0000256" key="9">
    <source>
        <dbReference type="ARBA" id="ARBA00023157"/>
    </source>
</evidence>
<feature type="active site" description="Charge relay system" evidence="11 12">
    <location>
        <position position="215"/>
    </location>
</feature>
<dbReference type="InterPro" id="IPR022398">
    <property type="entry name" value="Peptidase_S8_His-AS"/>
</dbReference>
<keyword evidence="9" id="KW-1015">Disulfide bond</keyword>
<gene>
    <name evidence="15" type="ORF">PHYEVI_LOCUS8354</name>
</gene>
<evidence type="ECO:0000313" key="16">
    <source>
        <dbReference type="Proteomes" id="UP001153712"/>
    </source>
</evidence>
<evidence type="ECO:0000256" key="10">
    <source>
        <dbReference type="ARBA" id="ARBA00023180"/>
    </source>
</evidence>
<keyword evidence="16" id="KW-1185">Reference proteome</keyword>
<evidence type="ECO:0000313" key="15">
    <source>
        <dbReference type="EMBL" id="CAH1185177.1"/>
    </source>
</evidence>
<dbReference type="Proteomes" id="UP001153712">
    <property type="component" value="Chromosome 5"/>
</dbReference>
<feature type="active site" description="Charge relay system" evidence="11 12">
    <location>
        <position position="410"/>
    </location>
</feature>
<dbReference type="SUPFAM" id="SSF52743">
    <property type="entry name" value="Subtilisin-like"/>
    <property type="match status" value="1"/>
</dbReference>
<evidence type="ECO:0000256" key="6">
    <source>
        <dbReference type="ARBA" id="ARBA00022825"/>
    </source>
</evidence>
<dbReference type="PANTHER" id="PTHR42884">
    <property type="entry name" value="PROPROTEIN CONVERTASE SUBTILISIN/KEXIN-RELATED"/>
    <property type="match status" value="1"/>
</dbReference>
<evidence type="ECO:0000256" key="1">
    <source>
        <dbReference type="ARBA" id="ARBA00005325"/>
    </source>
</evidence>
<name>A0A9P0DUW0_PHYSR</name>
<dbReference type="Gene3D" id="3.40.50.200">
    <property type="entry name" value="Peptidase S8/S53 domain"/>
    <property type="match status" value="1"/>
</dbReference>
<evidence type="ECO:0000256" key="2">
    <source>
        <dbReference type="ARBA" id="ARBA00022670"/>
    </source>
</evidence>
<dbReference type="GO" id="GO:0043005">
    <property type="term" value="C:neuron projection"/>
    <property type="evidence" value="ECO:0007669"/>
    <property type="project" value="TreeGrafter"/>
</dbReference>
<dbReference type="InterPro" id="IPR023827">
    <property type="entry name" value="Peptidase_S8_Asp-AS"/>
</dbReference>
<evidence type="ECO:0000256" key="7">
    <source>
        <dbReference type="ARBA" id="ARBA00022837"/>
    </source>
</evidence>
<sequence>MHFAVLTSSLALSLIGSVTAGDEVVIRVFGGPLVAQLLAEEHGHVYIGPVLGFENTYLLKLLPDIHANYRKRGHFAHRLRSDQRVLWAEEQQVKSRQKRDDVKPEDIAKPRVKRVKKRQIFTATDSTFNDELWSQQWYLRDTRSRLDLPKLDLNVLPVYYMGITGKGVKISILDDGIEYTHEDLSDNYEPEISWDCIGDDGDPFPDAASLKSNNHGTRCAGEVAMRANNKKCGVGIAFGAKVGAVRMLDGPVTDRIEGTALSYAQHLVDIYSASWGPNDDGKTVDGPGRLAREAIERGIRKGRNGKGSIYVWASGNGGNNSDNCNCDGYLASPYTISVGSASQKGEFPWYGEACASILAVTYSSGAYRDQMIVSTQRLNNGKLFSALLHLPIQATTDVNNACTTKHTGTSASAPLAAGIIALALETNGNLTWRDVQHLVAWTAELSPLARDAGWQRNAAGFWFNERFGFGLMNAFGLVSAASGWRGVPERRTCRTAARADETLAAQRPVVVRFSSDGCRGSKVEAVKYVEHVEVVTNVNYTVRGALRMRLISPSGTSVNLLSPRQFDESENGFQNWTFMSVKTWGEIAEGVWTLIISDETHSETNIGSVGDAVLILHGTKTLPVHMENGPRNYNENYNRIHARVHHFEDYNDIDLLRKIRFSEEYLDYL</sequence>
<dbReference type="InterPro" id="IPR036852">
    <property type="entry name" value="Peptidase_S8/S53_dom_sf"/>
</dbReference>
<dbReference type="InterPro" id="IPR002884">
    <property type="entry name" value="P_dom"/>
</dbReference>
<keyword evidence="8" id="KW-0865">Zymogen</keyword>
<dbReference type="InterPro" id="IPR008979">
    <property type="entry name" value="Galactose-bd-like_sf"/>
</dbReference>
<proteinExistence type="inferred from homology"/>
<accession>A0A9P0DUW0</accession>
<comment type="similarity">
    <text evidence="1">Belongs to the peptidase S8 family. Furin subfamily.</text>
</comment>
<keyword evidence="2 12" id="KW-0645">Protease</keyword>
<feature type="active site" description="Charge relay system" evidence="11 12">
    <location>
        <position position="174"/>
    </location>
</feature>
<evidence type="ECO:0000256" key="4">
    <source>
        <dbReference type="ARBA" id="ARBA00022729"/>
    </source>
</evidence>
<dbReference type="CDD" id="cd04059">
    <property type="entry name" value="Peptidases_S8_Protein_convertases_Kexins_Furin-like"/>
    <property type="match status" value="1"/>
</dbReference>
<dbReference type="PROSITE" id="PS51892">
    <property type="entry name" value="SUBTILASE"/>
    <property type="match status" value="1"/>
</dbReference>
<dbReference type="OrthoDB" id="300641at2759"/>
<evidence type="ECO:0000256" key="12">
    <source>
        <dbReference type="PROSITE-ProRule" id="PRU01240"/>
    </source>
</evidence>
<keyword evidence="3" id="KW-0165">Cleavage on pair of basic residues</keyword>
<dbReference type="InterPro" id="IPR000209">
    <property type="entry name" value="Peptidase_S8/S53_dom"/>
</dbReference>
<keyword evidence="10" id="KW-0325">Glycoprotein</keyword>
<dbReference type="Pfam" id="PF00082">
    <property type="entry name" value="Peptidase_S8"/>
    <property type="match status" value="1"/>
</dbReference>
<feature type="chain" id="PRO_5040111465" description="P/Homo B domain-containing protein" evidence="13">
    <location>
        <begin position="21"/>
        <end position="669"/>
    </location>
</feature>
<dbReference type="InterPro" id="IPR034182">
    <property type="entry name" value="Kexin/furin"/>
</dbReference>
<protein>
    <recommendedName>
        <fullName evidence="14">P/Homo B domain-containing protein</fullName>
    </recommendedName>
</protein>
<dbReference type="InterPro" id="IPR038466">
    <property type="entry name" value="S8_pro-domain_sf"/>
</dbReference>
<dbReference type="GO" id="GO:0004252">
    <property type="term" value="F:serine-type endopeptidase activity"/>
    <property type="evidence" value="ECO:0007669"/>
    <property type="project" value="UniProtKB-UniRule"/>
</dbReference>
<dbReference type="GO" id="GO:0005737">
    <property type="term" value="C:cytoplasm"/>
    <property type="evidence" value="ECO:0007669"/>
    <property type="project" value="UniProtKB-ARBA"/>
</dbReference>
<evidence type="ECO:0000256" key="3">
    <source>
        <dbReference type="ARBA" id="ARBA00022685"/>
    </source>
</evidence>
<evidence type="ECO:0000256" key="5">
    <source>
        <dbReference type="ARBA" id="ARBA00022801"/>
    </source>
</evidence>
<dbReference type="GO" id="GO:0012505">
    <property type="term" value="C:endomembrane system"/>
    <property type="evidence" value="ECO:0007669"/>
    <property type="project" value="UniProtKB-ARBA"/>
</dbReference>
<keyword evidence="6 12" id="KW-0720">Serine protease</keyword>
<dbReference type="PRINTS" id="PR00723">
    <property type="entry name" value="SUBTILISIN"/>
</dbReference>
<keyword evidence="4 13" id="KW-0732">Signal</keyword>
<reference evidence="15" key="1">
    <citation type="submission" date="2022-01" db="EMBL/GenBank/DDBJ databases">
        <authorList>
            <person name="King R."/>
        </authorList>
    </citation>
    <scope>NUCLEOTIDE SEQUENCE</scope>
</reference>
<evidence type="ECO:0000256" key="13">
    <source>
        <dbReference type="SAM" id="SignalP"/>
    </source>
</evidence>
<dbReference type="GO" id="GO:0016486">
    <property type="term" value="P:peptide hormone processing"/>
    <property type="evidence" value="ECO:0007669"/>
    <property type="project" value="TreeGrafter"/>
</dbReference>
<feature type="domain" description="P/Homo B" evidence="14">
    <location>
        <begin position="486"/>
        <end position="622"/>
    </location>
</feature>
<organism evidence="15 16">
    <name type="scientific">Phyllotreta striolata</name>
    <name type="common">Striped flea beetle</name>
    <name type="synonym">Crioceris striolata</name>
    <dbReference type="NCBI Taxonomy" id="444603"/>
    <lineage>
        <taxon>Eukaryota</taxon>
        <taxon>Metazoa</taxon>
        <taxon>Ecdysozoa</taxon>
        <taxon>Arthropoda</taxon>
        <taxon>Hexapoda</taxon>
        <taxon>Insecta</taxon>
        <taxon>Pterygota</taxon>
        <taxon>Neoptera</taxon>
        <taxon>Endopterygota</taxon>
        <taxon>Coleoptera</taxon>
        <taxon>Polyphaga</taxon>
        <taxon>Cucujiformia</taxon>
        <taxon>Chrysomeloidea</taxon>
        <taxon>Chrysomelidae</taxon>
        <taxon>Galerucinae</taxon>
        <taxon>Alticini</taxon>
        <taxon>Phyllotreta</taxon>
    </lineage>
</organism>
<dbReference type="Gene3D" id="3.30.70.850">
    <property type="entry name" value="Peptidase S8, pro-domain"/>
    <property type="match status" value="1"/>
</dbReference>
<dbReference type="GO" id="GO:0016020">
    <property type="term" value="C:membrane"/>
    <property type="evidence" value="ECO:0007669"/>
    <property type="project" value="TreeGrafter"/>
</dbReference>
<evidence type="ECO:0000256" key="8">
    <source>
        <dbReference type="ARBA" id="ARBA00023145"/>
    </source>
</evidence>
<dbReference type="InterPro" id="IPR023828">
    <property type="entry name" value="Peptidase_S8_Ser-AS"/>
</dbReference>
<dbReference type="Gene3D" id="2.60.120.260">
    <property type="entry name" value="Galactose-binding domain-like"/>
    <property type="match status" value="1"/>
</dbReference>
<dbReference type="FunFam" id="2.60.120.260:FF:000006">
    <property type="entry name" value="Proprotein convertase subtilisin/kexin type 5"/>
    <property type="match status" value="1"/>
</dbReference>
<dbReference type="PROSITE" id="PS51829">
    <property type="entry name" value="P_HOMO_B"/>
    <property type="match status" value="1"/>
</dbReference>
<keyword evidence="7" id="KW-0106">Calcium</keyword>
<dbReference type="EMBL" id="OU900098">
    <property type="protein sequence ID" value="CAH1185177.1"/>
    <property type="molecule type" value="Genomic_DNA"/>
</dbReference>
<evidence type="ECO:0000256" key="11">
    <source>
        <dbReference type="PIRSR" id="PIRSR615500-1"/>
    </source>
</evidence>
<dbReference type="SUPFAM" id="SSF49785">
    <property type="entry name" value="Galactose-binding domain-like"/>
    <property type="match status" value="1"/>
</dbReference>
<dbReference type="SUPFAM" id="SSF54897">
    <property type="entry name" value="Protease propeptides/inhibitors"/>
    <property type="match status" value="1"/>
</dbReference>
<dbReference type="PANTHER" id="PTHR42884:SF14">
    <property type="entry name" value="NEUROENDOCRINE CONVERTASE 1"/>
    <property type="match status" value="1"/>
</dbReference>
<dbReference type="PROSITE" id="PS00138">
    <property type="entry name" value="SUBTILASE_SER"/>
    <property type="match status" value="1"/>
</dbReference>
<dbReference type="InterPro" id="IPR015500">
    <property type="entry name" value="Peptidase_S8_subtilisin-rel"/>
</dbReference>
<dbReference type="Pfam" id="PF01483">
    <property type="entry name" value="P_proprotein"/>
    <property type="match status" value="1"/>
</dbReference>
<evidence type="ECO:0000259" key="14">
    <source>
        <dbReference type="PROSITE" id="PS51829"/>
    </source>
</evidence>
<keyword evidence="5 12" id="KW-0378">Hydrolase</keyword>
<dbReference type="PROSITE" id="PS00136">
    <property type="entry name" value="SUBTILASE_ASP"/>
    <property type="match status" value="1"/>
</dbReference>
<dbReference type="InterPro" id="IPR032815">
    <property type="entry name" value="S8_pro-domain"/>
</dbReference>
<dbReference type="PROSITE" id="PS00137">
    <property type="entry name" value="SUBTILASE_HIS"/>
    <property type="match status" value="1"/>
</dbReference>